<protein>
    <submittedName>
        <fullName evidence="4">60S ribosomal protein L33-A</fullName>
    </submittedName>
</protein>
<accession>A0A2P7YSK7</accession>
<keyword evidence="3" id="KW-0687">Ribonucleoprotein</keyword>
<dbReference type="EMBL" id="PYFQ01000004">
    <property type="protein sequence ID" value="PSK38946.1"/>
    <property type="molecule type" value="Genomic_DNA"/>
</dbReference>
<comment type="caution">
    <text evidence="4">The sequence shown here is derived from an EMBL/GenBank/DDBJ whole genome shotgun (WGS) entry which is preliminary data.</text>
</comment>
<dbReference type="InterPro" id="IPR038661">
    <property type="entry name" value="Ribosomal_eL33_sf"/>
</dbReference>
<dbReference type="InterPro" id="IPR001780">
    <property type="entry name" value="Ribosomal_eL33"/>
</dbReference>
<evidence type="ECO:0000256" key="1">
    <source>
        <dbReference type="ARBA" id="ARBA00009269"/>
    </source>
</evidence>
<dbReference type="SUPFAM" id="SSF50447">
    <property type="entry name" value="Translation proteins"/>
    <property type="match status" value="1"/>
</dbReference>
<comment type="similarity">
    <text evidence="1">Belongs to the eukaryotic ribosomal protein eL33 family.</text>
</comment>
<dbReference type="Pfam" id="PF01247">
    <property type="entry name" value="Ribosomal_L35Ae"/>
    <property type="match status" value="1"/>
</dbReference>
<dbReference type="PROSITE" id="PS01105">
    <property type="entry name" value="RIBOSOMAL_L35AE"/>
    <property type="match status" value="1"/>
</dbReference>
<dbReference type="FunFam" id="2.40.10.190:FF:000001">
    <property type="entry name" value="60S ribosomal protein L35a"/>
    <property type="match status" value="1"/>
</dbReference>
<dbReference type="RefSeq" id="XP_024714132.1">
    <property type="nucleotide sequence ID" value="XM_024857633.1"/>
</dbReference>
<keyword evidence="5" id="KW-1185">Reference proteome</keyword>
<evidence type="ECO:0000256" key="2">
    <source>
        <dbReference type="ARBA" id="ARBA00022980"/>
    </source>
</evidence>
<gene>
    <name evidence="4" type="ORF">C7M61_002252</name>
</gene>
<dbReference type="HAMAP" id="MF_00573">
    <property type="entry name" value="Ribosomal_eL33"/>
    <property type="match status" value="1"/>
</dbReference>
<dbReference type="AlphaFoldDB" id="A0A2P7YSK7"/>
<name>A0A2P7YSK7_9ASCO</name>
<evidence type="ECO:0000256" key="3">
    <source>
        <dbReference type="ARBA" id="ARBA00023274"/>
    </source>
</evidence>
<proteinExistence type="inferred from homology"/>
<dbReference type="GO" id="GO:1990904">
    <property type="term" value="C:ribonucleoprotein complex"/>
    <property type="evidence" value="ECO:0007669"/>
    <property type="project" value="UniProtKB-KW"/>
</dbReference>
<dbReference type="GO" id="GO:0006412">
    <property type="term" value="P:translation"/>
    <property type="evidence" value="ECO:0007669"/>
    <property type="project" value="InterPro"/>
</dbReference>
<dbReference type="GO" id="GO:0005840">
    <property type="term" value="C:ribosome"/>
    <property type="evidence" value="ECO:0007669"/>
    <property type="project" value="UniProtKB-KW"/>
</dbReference>
<evidence type="ECO:0000313" key="5">
    <source>
        <dbReference type="Proteomes" id="UP000241107"/>
    </source>
</evidence>
<dbReference type="GeneID" id="36565641"/>
<dbReference type="InterPro" id="IPR009000">
    <property type="entry name" value="Transl_B-barrel_sf"/>
</dbReference>
<sequence length="107" mass="12185">MAESHRLYVKGKHLSYQRSKNVNHPGTSLIQIEGVGSTQDARFYLGKRIAYVYRAQKEIRGSKIRVIWGKVTRTHGNNGVVRANFKRNLPPKTFGASVRIMLYPSNI</sequence>
<dbReference type="GO" id="GO:0003735">
    <property type="term" value="F:structural constituent of ribosome"/>
    <property type="evidence" value="ECO:0007669"/>
    <property type="project" value="InterPro"/>
</dbReference>
<keyword evidence="2 4" id="KW-0689">Ribosomal protein</keyword>
<reference evidence="4 5" key="1">
    <citation type="submission" date="2018-03" db="EMBL/GenBank/DDBJ databases">
        <title>Candida pseudohaemulonii genome assembly and annotation.</title>
        <authorList>
            <person name="Munoz J.F."/>
            <person name="Gade L.G."/>
            <person name="Chow N.A."/>
            <person name="Litvintseva A.P."/>
            <person name="Loparev V.N."/>
            <person name="Cuomo C.A."/>
        </authorList>
    </citation>
    <scope>NUCLEOTIDE SEQUENCE [LARGE SCALE GENOMIC DNA]</scope>
    <source>
        <strain evidence="4 5">B12108</strain>
    </source>
</reference>
<organism evidence="4 5">
    <name type="scientific">Candidozyma pseudohaemuli</name>
    <dbReference type="NCBI Taxonomy" id="418784"/>
    <lineage>
        <taxon>Eukaryota</taxon>
        <taxon>Fungi</taxon>
        <taxon>Dikarya</taxon>
        <taxon>Ascomycota</taxon>
        <taxon>Saccharomycotina</taxon>
        <taxon>Pichiomycetes</taxon>
        <taxon>Metschnikowiaceae</taxon>
        <taxon>Candidozyma</taxon>
    </lineage>
</organism>
<dbReference type="InterPro" id="IPR018266">
    <property type="entry name" value="Ribosomal_eL33_CS"/>
</dbReference>
<dbReference type="VEuPathDB" id="FungiDB:C7M61_002252"/>
<dbReference type="OrthoDB" id="1166329at2759"/>
<dbReference type="Proteomes" id="UP000241107">
    <property type="component" value="Unassembled WGS sequence"/>
</dbReference>
<dbReference type="PANTHER" id="PTHR10902">
    <property type="entry name" value="60S RIBOSOMAL PROTEIN L35A"/>
    <property type="match status" value="1"/>
</dbReference>
<dbReference type="Gene3D" id="2.40.10.190">
    <property type="entry name" value="translation elongation factor selb, chain A, domain 4"/>
    <property type="match status" value="1"/>
</dbReference>
<evidence type="ECO:0000313" key="4">
    <source>
        <dbReference type="EMBL" id="PSK38946.1"/>
    </source>
</evidence>
<dbReference type="STRING" id="418784.A0A2P7YSK7"/>